<dbReference type="InterPro" id="IPR006935">
    <property type="entry name" value="Helicase/UvrB_N"/>
</dbReference>
<dbReference type="CDD" id="cd18799">
    <property type="entry name" value="SF2_C_EcoAI-like"/>
    <property type="match status" value="1"/>
</dbReference>
<feature type="coiled-coil region" evidence="1">
    <location>
        <begin position="154"/>
        <end position="195"/>
    </location>
</feature>
<organism evidence="3 4">
    <name type="scientific">Myceligenerans indicum</name>
    <dbReference type="NCBI Taxonomy" id="2593663"/>
    <lineage>
        <taxon>Bacteria</taxon>
        <taxon>Bacillati</taxon>
        <taxon>Actinomycetota</taxon>
        <taxon>Actinomycetes</taxon>
        <taxon>Micrococcales</taxon>
        <taxon>Promicromonosporaceae</taxon>
        <taxon>Myceligenerans</taxon>
    </lineage>
</organism>
<dbReference type="InterPro" id="IPR050742">
    <property type="entry name" value="Helicase_Restrict-Modif_Enz"/>
</dbReference>
<dbReference type="EMBL" id="JABBYC010000045">
    <property type="protein sequence ID" value="MBL0888144.1"/>
    <property type="molecule type" value="Genomic_DNA"/>
</dbReference>
<keyword evidence="3" id="KW-0347">Helicase</keyword>
<dbReference type="Pfam" id="PF04313">
    <property type="entry name" value="HSDR_N"/>
    <property type="match status" value="1"/>
</dbReference>
<evidence type="ECO:0000313" key="4">
    <source>
        <dbReference type="Proteomes" id="UP000675409"/>
    </source>
</evidence>
<name>A0ABS1LQ66_9MICO</name>
<dbReference type="SUPFAM" id="SSF52540">
    <property type="entry name" value="P-loop containing nucleoside triphosphate hydrolases"/>
    <property type="match status" value="2"/>
</dbReference>
<keyword evidence="4" id="KW-1185">Reference proteome</keyword>
<dbReference type="Proteomes" id="UP000675409">
    <property type="component" value="Unassembled WGS sequence"/>
</dbReference>
<gene>
    <name evidence="3" type="ORF">HGK34_17945</name>
</gene>
<dbReference type="InterPro" id="IPR027417">
    <property type="entry name" value="P-loop_NTPase"/>
</dbReference>
<evidence type="ECO:0000259" key="2">
    <source>
        <dbReference type="PROSITE" id="PS51192"/>
    </source>
</evidence>
<dbReference type="Pfam" id="PF00271">
    <property type="entry name" value="Helicase_C"/>
    <property type="match status" value="1"/>
</dbReference>
<dbReference type="RefSeq" id="WP_201849931.1">
    <property type="nucleotide sequence ID" value="NZ_JABBYC010000045.1"/>
</dbReference>
<dbReference type="PANTHER" id="PTHR47396">
    <property type="entry name" value="TYPE I RESTRICTION ENZYME ECOKI R PROTEIN"/>
    <property type="match status" value="1"/>
</dbReference>
<evidence type="ECO:0000313" key="3">
    <source>
        <dbReference type="EMBL" id="MBL0888144.1"/>
    </source>
</evidence>
<dbReference type="Gene3D" id="3.40.50.300">
    <property type="entry name" value="P-loop containing nucleotide triphosphate hydrolases"/>
    <property type="match status" value="2"/>
</dbReference>
<feature type="domain" description="Helicase ATP-binding" evidence="2">
    <location>
        <begin position="375"/>
        <end position="529"/>
    </location>
</feature>
<protein>
    <submittedName>
        <fullName evidence="3">DEAD/DEAH box helicase family protein</fullName>
    </submittedName>
</protein>
<evidence type="ECO:0000256" key="1">
    <source>
        <dbReference type="SAM" id="Coils"/>
    </source>
</evidence>
<dbReference type="GO" id="GO:0004386">
    <property type="term" value="F:helicase activity"/>
    <property type="evidence" value="ECO:0007669"/>
    <property type="project" value="UniProtKB-KW"/>
</dbReference>
<proteinExistence type="predicted"/>
<dbReference type="SMART" id="SM00487">
    <property type="entry name" value="DEXDc"/>
    <property type="match status" value="1"/>
</dbReference>
<dbReference type="PANTHER" id="PTHR47396:SF1">
    <property type="entry name" value="ATP-DEPENDENT HELICASE IRC3-RELATED"/>
    <property type="match status" value="1"/>
</dbReference>
<dbReference type="Pfam" id="PF04851">
    <property type="entry name" value="ResIII"/>
    <property type="match status" value="1"/>
</dbReference>
<reference evidence="3 4" key="1">
    <citation type="journal article" date="2021" name="Arch. Microbiol.">
        <title>Myceligenerans indicum sp. nov., an actinobacterium isolated from mangrove sediment of Sundarbans, India.</title>
        <authorList>
            <person name="Asha K."/>
            <person name="Bhadury P."/>
        </authorList>
    </citation>
    <scope>NUCLEOTIDE SEQUENCE [LARGE SCALE GENOMIC DNA]</scope>
    <source>
        <strain evidence="3 4">I2</strain>
    </source>
</reference>
<dbReference type="InterPro" id="IPR007409">
    <property type="entry name" value="Restrct_endonuc_type1_HsdR_N"/>
</dbReference>
<dbReference type="InterPro" id="IPR001650">
    <property type="entry name" value="Helicase_C-like"/>
</dbReference>
<keyword evidence="3" id="KW-0378">Hydrolase</keyword>
<sequence>MSNFAFLRGEFPLVAEEAYRAEQYLRVDPRVSMFYARRALETSLEWAFQADVALKKPYRDDLSAMIHEPSLRATAGHDVRAKMNIVRKKSNRAVHDRQAVSLRDAEVALGQLFHVMVWFHHTYTRQEPVTYAATLDLTVMPDPGAARRRTATEFDKLQADAKAKDAQLAKAAAQNENLDEEIKRLRREVAAAKTANRARGIDHDWDEATTRREYIDVDLEEAGWSFPEPGAGAAEGAQVSTEYPVRDLPGGKRGKVDYVLWGADGLPLAVVEAKRTRKDARAGQYQARQYADALEAAFGRRPLIYYSNGHEHWFWDDDERTAYPPRRVSGFRTADELELVIRRRAARKDLNTAPVDRKLLNRYYQERAVRSVDAAFQTDNQRGALLVMATGSGKTRTVVGLVDQLTKANWAKRVLFLADRKALVRQAVNAFKSHLPSSNPVNLLHDKVADARVYVSTYPTMLNLIGQQPDVFGPGFFDLIIVDEAHRSVYQKYRSIFEWFDAYRVGLTATPKDEVDRNTYELFGLEPGVPTDEYSLEQAIADEYLVNYLAVRIELAFPQTGIRYADLTEQEKDEWDALDWGDDDGDVPDEVDAEAVNRWLFNADTVDKVLATLMEQGLHVEGGDRIGKTIIFAKNDAHAKFIAERFDKSFPEHKGSFAAVITHSVERADQLLEDFSEPGKAPHIAISVDMLDTGVDVPDVVNLVFFKRVRSLTKFWQMIGRGTRLRKDLYGPGEDKDEFYIFDFCGNLEYFSQNPQGTEGRVGATLGERIFTSRVELLLALQAEDEPLAAIPAKDEGTKTLSGLRRDVADTLTAKVQGMNLRNFLVRPHRPLVEQYSEREAWGELVEQAAADVVGRLAKLPSAVRDGEESAKRFDLILLQLQLGTLKPEQYSPALRERVQDIASGLLESTGVREVAAQAALLQELTDDEWWEDATVPMLELVRRRIRGLVKFLPPHKRARVYTNFEDTLGDLDFVDMGRPSVGVSPERFKEKTLAFLREHENHTALLKVRRGRQLTPQDLDELGRMLVEAGVGTEDDIATAAEDAGGLGMFIRRLVGLEKSAVIAAFEDFLAAHEYNADQIRFVETVVAGLSQGGVVEPEMLYESPYTDHAPGGPDTIFEDGDVDRIVSIVNLVNDTARVDTASA</sequence>
<dbReference type="InterPro" id="IPR013670">
    <property type="entry name" value="EcoEI_R_C_dom"/>
</dbReference>
<accession>A0ABS1LQ66</accession>
<dbReference type="InterPro" id="IPR014001">
    <property type="entry name" value="Helicase_ATP-bd"/>
</dbReference>
<keyword evidence="3" id="KW-0067">ATP-binding</keyword>
<dbReference type="Gene3D" id="3.90.1570.30">
    <property type="match status" value="1"/>
</dbReference>
<keyword evidence="3" id="KW-0547">Nucleotide-binding</keyword>
<keyword evidence="1" id="KW-0175">Coiled coil</keyword>
<dbReference type="Pfam" id="PF08463">
    <property type="entry name" value="EcoEI_R_C"/>
    <property type="match status" value="1"/>
</dbReference>
<dbReference type="PROSITE" id="PS51192">
    <property type="entry name" value="HELICASE_ATP_BIND_1"/>
    <property type="match status" value="1"/>
</dbReference>
<dbReference type="CDD" id="cd18032">
    <property type="entry name" value="DEXHc_RE_I_III_res"/>
    <property type="match status" value="1"/>
</dbReference>
<comment type="caution">
    <text evidence="3">The sequence shown here is derived from an EMBL/GenBank/DDBJ whole genome shotgun (WGS) entry which is preliminary data.</text>
</comment>